<evidence type="ECO:0000256" key="6">
    <source>
        <dbReference type="ARBA" id="ARBA00023136"/>
    </source>
</evidence>
<evidence type="ECO:0000256" key="9">
    <source>
        <dbReference type="SAM" id="Phobius"/>
    </source>
</evidence>
<evidence type="ECO:0000256" key="8">
    <source>
        <dbReference type="SAM" id="MobiDB-lite"/>
    </source>
</evidence>
<comment type="caution">
    <text evidence="11">The sequence shown here is derived from an EMBL/GenBank/DDBJ whole genome shotgun (WGS) entry which is preliminary data.</text>
</comment>
<feature type="transmembrane region" description="Helical" evidence="9">
    <location>
        <begin position="154"/>
        <end position="172"/>
    </location>
</feature>
<dbReference type="PANTHER" id="PTHR11537:SF254">
    <property type="entry name" value="POTASSIUM VOLTAGE-GATED CHANNEL PROTEIN SHAB"/>
    <property type="match status" value="1"/>
</dbReference>
<evidence type="ECO:0000256" key="4">
    <source>
        <dbReference type="ARBA" id="ARBA00022989"/>
    </source>
</evidence>
<dbReference type="EMBL" id="JAUHQA010000001">
    <property type="protein sequence ID" value="MDN4481500.1"/>
    <property type="molecule type" value="Genomic_DNA"/>
</dbReference>
<dbReference type="InterPro" id="IPR028325">
    <property type="entry name" value="VG_K_chnl"/>
</dbReference>
<feature type="transmembrane region" description="Helical" evidence="9">
    <location>
        <begin position="179"/>
        <end position="204"/>
    </location>
</feature>
<dbReference type="PANTHER" id="PTHR11537">
    <property type="entry name" value="VOLTAGE-GATED POTASSIUM CHANNEL"/>
    <property type="match status" value="1"/>
</dbReference>
<name>A0ABT8GJ98_9MICO</name>
<evidence type="ECO:0000256" key="7">
    <source>
        <dbReference type="ARBA" id="ARBA00023303"/>
    </source>
</evidence>
<feature type="compositionally biased region" description="Basic and acidic residues" evidence="8">
    <location>
        <begin position="246"/>
        <end position="259"/>
    </location>
</feature>
<accession>A0ABT8GJ98</accession>
<sequence length="259" mass="28462">MAEPLGKRYDAYAARIDPWMAVLALVFLVVWSARIIFFHSLPSELRATMLVVQWWIWLVFLADIVIRTVISNRSWRYLWTHPLDVIAVAVPAARPLKLLTAFTQGAAFSSARGRMKTMQAVVVSVVLLLWIGSVAVLAAEREVADSAINSFGDALWWAVVTVTTVGYGDFAPVSPTGRVIAVVMMLLGIALIGVVTASVAAWFVSRTTGEDERQQELQDEGRHDELTERIARLEAKIDALAGSERQPAREDDGTGARGT</sequence>
<keyword evidence="6 9" id="KW-0472">Membrane</keyword>
<feature type="transmembrane region" description="Helical" evidence="9">
    <location>
        <begin position="21"/>
        <end position="41"/>
    </location>
</feature>
<keyword evidence="7 11" id="KW-0407">Ion channel</keyword>
<dbReference type="SUPFAM" id="SSF81324">
    <property type="entry name" value="Voltage-gated potassium channels"/>
    <property type="match status" value="1"/>
</dbReference>
<organism evidence="11 12">
    <name type="scientific">Demequina muriae</name>
    <dbReference type="NCBI Taxonomy" id="3051664"/>
    <lineage>
        <taxon>Bacteria</taxon>
        <taxon>Bacillati</taxon>
        <taxon>Actinomycetota</taxon>
        <taxon>Actinomycetes</taxon>
        <taxon>Micrococcales</taxon>
        <taxon>Demequinaceae</taxon>
        <taxon>Demequina</taxon>
    </lineage>
</organism>
<gene>
    <name evidence="11" type="ORF">QQX02_11255</name>
</gene>
<feature type="transmembrane region" description="Helical" evidence="9">
    <location>
        <begin position="47"/>
        <end position="66"/>
    </location>
</feature>
<evidence type="ECO:0000259" key="10">
    <source>
        <dbReference type="Pfam" id="PF07885"/>
    </source>
</evidence>
<keyword evidence="2" id="KW-0813">Transport</keyword>
<dbReference type="InterPro" id="IPR013099">
    <property type="entry name" value="K_chnl_dom"/>
</dbReference>
<feature type="domain" description="Potassium channel" evidence="10">
    <location>
        <begin position="126"/>
        <end position="204"/>
    </location>
</feature>
<feature type="region of interest" description="Disordered" evidence="8">
    <location>
        <begin position="239"/>
        <end position="259"/>
    </location>
</feature>
<keyword evidence="3 9" id="KW-0812">Transmembrane</keyword>
<dbReference type="RefSeq" id="WP_301143164.1">
    <property type="nucleotide sequence ID" value="NZ_JAUHQA010000001.1"/>
</dbReference>
<evidence type="ECO:0000313" key="11">
    <source>
        <dbReference type="EMBL" id="MDN4481500.1"/>
    </source>
</evidence>
<feature type="transmembrane region" description="Helical" evidence="9">
    <location>
        <begin position="120"/>
        <end position="139"/>
    </location>
</feature>
<comment type="subcellular location">
    <subcellularLocation>
        <location evidence="1">Membrane</location>
        <topology evidence="1">Multi-pass membrane protein</topology>
    </subcellularLocation>
</comment>
<evidence type="ECO:0000256" key="5">
    <source>
        <dbReference type="ARBA" id="ARBA00023065"/>
    </source>
</evidence>
<protein>
    <submittedName>
        <fullName evidence="11">Potassium channel family protein</fullName>
    </submittedName>
</protein>
<keyword evidence="12" id="KW-1185">Reference proteome</keyword>
<evidence type="ECO:0000256" key="3">
    <source>
        <dbReference type="ARBA" id="ARBA00022692"/>
    </source>
</evidence>
<dbReference type="Pfam" id="PF07885">
    <property type="entry name" value="Ion_trans_2"/>
    <property type="match status" value="1"/>
</dbReference>
<dbReference type="PRINTS" id="PR00169">
    <property type="entry name" value="KCHANNEL"/>
</dbReference>
<dbReference type="Proteomes" id="UP001172708">
    <property type="component" value="Unassembled WGS sequence"/>
</dbReference>
<keyword evidence="4 9" id="KW-1133">Transmembrane helix</keyword>
<reference evidence="11" key="1">
    <citation type="submission" date="2023-06" db="EMBL/GenBank/DDBJ databases">
        <title>Egi l300058.</title>
        <authorList>
            <person name="Gao L."/>
            <person name="Fang B.-Z."/>
            <person name="Li W.-J."/>
        </authorList>
    </citation>
    <scope>NUCLEOTIDE SEQUENCE</scope>
    <source>
        <strain evidence="11">EGI L300058</strain>
    </source>
</reference>
<dbReference type="Gene3D" id="1.10.287.70">
    <property type="match status" value="1"/>
</dbReference>
<evidence type="ECO:0000256" key="2">
    <source>
        <dbReference type="ARBA" id="ARBA00022448"/>
    </source>
</evidence>
<evidence type="ECO:0000313" key="12">
    <source>
        <dbReference type="Proteomes" id="UP001172708"/>
    </source>
</evidence>
<dbReference type="Gene3D" id="1.20.5.110">
    <property type="match status" value="1"/>
</dbReference>
<keyword evidence="5" id="KW-0406">Ion transport</keyword>
<evidence type="ECO:0000256" key="1">
    <source>
        <dbReference type="ARBA" id="ARBA00004141"/>
    </source>
</evidence>
<dbReference type="GO" id="GO:0034220">
    <property type="term" value="P:monoatomic ion transmembrane transport"/>
    <property type="evidence" value="ECO:0007669"/>
    <property type="project" value="UniProtKB-KW"/>
</dbReference>
<proteinExistence type="predicted"/>